<dbReference type="InterPro" id="IPR036390">
    <property type="entry name" value="WH_DNA-bd_sf"/>
</dbReference>
<comment type="subunit">
    <text evidence="2">Homotrimer.</text>
</comment>
<reference evidence="12" key="4">
    <citation type="submission" date="2019-03" db="UniProtKB">
        <authorList>
            <consortium name="EnsemblPlants"/>
        </authorList>
    </citation>
    <scope>IDENTIFICATION</scope>
</reference>
<comment type="subcellular location">
    <subcellularLocation>
        <location evidence="1">Nucleus</location>
    </subcellularLocation>
</comment>
<reference evidence="13" key="2">
    <citation type="journal article" date="2017" name="Nat. Plants">
        <title>The Aegilops tauschii genome reveals multiple impacts of transposons.</title>
        <authorList>
            <person name="Zhao G."/>
            <person name="Zou C."/>
            <person name="Li K."/>
            <person name="Wang K."/>
            <person name="Li T."/>
            <person name="Gao L."/>
            <person name="Zhang X."/>
            <person name="Wang H."/>
            <person name="Yang Z."/>
            <person name="Liu X."/>
            <person name="Jiang W."/>
            <person name="Mao L."/>
            <person name="Kong X."/>
            <person name="Jiao Y."/>
            <person name="Jia J."/>
        </authorList>
    </citation>
    <scope>NUCLEOTIDE SEQUENCE [LARGE SCALE GENOMIC DNA]</scope>
    <source>
        <strain evidence="13">cv. AL8/78</strain>
    </source>
</reference>
<reference evidence="12" key="3">
    <citation type="journal article" date="2017" name="Nature">
        <title>Genome sequence of the progenitor of the wheat D genome Aegilops tauschii.</title>
        <authorList>
            <person name="Luo M.C."/>
            <person name="Gu Y.Q."/>
            <person name="Puiu D."/>
            <person name="Wang H."/>
            <person name="Twardziok S.O."/>
            <person name="Deal K.R."/>
            <person name="Huo N."/>
            <person name="Zhu T."/>
            <person name="Wang L."/>
            <person name="Wang Y."/>
            <person name="McGuire P.E."/>
            <person name="Liu S."/>
            <person name="Long H."/>
            <person name="Ramasamy R.K."/>
            <person name="Rodriguez J.C."/>
            <person name="Van S.L."/>
            <person name="Yuan L."/>
            <person name="Wang Z."/>
            <person name="Xia Z."/>
            <person name="Xiao L."/>
            <person name="Anderson O.D."/>
            <person name="Ouyang S."/>
            <person name="Liang Y."/>
            <person name="Zimin A.V."/>
            <person name="Pertea G."/>
            <person name="Qi P."/>
            <person name="Bennetzen J.L."/>
            <person name="Dai X."/>
            <person name="Dawson M.W."/>
            <person name="Muller H.G."/>
            <person name="Kugler K."/>
            <person name="Rivarola-Duarte L."/>
            <person name="Spannagl M."/>
            <person name="Mayer K.F.X."/>
            <person name="Lu F.H."/>
            <person name="Bevan M.W."/>
            <person name="Leroy P."/>
            <person name="Li P."/>
            <person name="You F.M."/>
            <person name="Sun Q."/>
            <person name="Liu Z."/>
            <person name="Lyons E."/>
            <person name="Wicker T."/>
            <person name="Salzberg S.L."/>
            <person name="Devos K.M."/>
            <person name="Dvorak J."/>
        </authorList>
    </citation>
    <scope>NUCLEOTIDE SEQUENCE [LARGE SCALE GENOMIC DNA]</scope>
    <source>
        <strain evidence="12">cv. AL8/78</strain>
    </source>
</reference>
<evidence type="ECO:0000256" key="2">
    <source>
        <dbReference type="ARBA" id="ARBA00011233"/>
    </source>
</evidence>
<dbReference type="Proteomes" id="UP000015105">
    <property type="component" value="Chromosome 4D"/>
</dbReference>
<evidence type="ECO:0000313" key="13">
    <source>
        <dbReference type="Proteomes" id="UP000015105"/>
    </source>
</evidence>
<keyword evidence="4" id="KW-0805">Transcription regulation</keyword>
<evidence type="ECO:0000256" key="8">
    <source>
        <dbReference type="ARBA" id="ARBA00023242"/>
    </source>
</evidence>
<keyword evidence="7" id="KW-0804">Transcription</keyword>
<dbReference type="Gene3D" id="1.10.10.10">
    <property type="entry name" value="Winged helix-like DNA-binding domain superfamily/Winged helix DNA-binding domain"/>
    <property type="match status" value="1"/>
</dbReference>
<dbReference type="EnsemblPlants" id="AET4Gv20867400.1">
    <property type="protein sequence ID" value="AET4Gv20867400.1"/>
    <property type="gene ID" value="AET4Gv20867400"/>
</dbReference>
<sequence>RTSFQLKHRHFACLGARRSATFPPLPCRLSGREIPPPARSRRVRSHASLHLLPLTCRHPLRCVYTPRQLGSTRHSSSQSVPIHSPHDTPLVPQQAASNASSCRLVMMSGGVSGVESSSSSGSCGAAGVAPFVAKTYGMMDDRATDGVVAWGPAGNSFVVADPFAFSEMLLPAHFKHANFSSFVRQLNTYGFRKVDPDRWEFAHASFLRGQTHLLRHIVRRQSSKRGKDSKEEDDDDGSSSATALAMEVVRLRNEQRAAEERVAAMWRRVQETERRPKQMLAFLLKVVGDPDVLHRLPGEGAGAGDKRPRLLLDGRQEQRMSVDGAGVGVVGLSYHNHSNLNLEEAYVLEPGVDLYCAGGDAQADGGGGGHPPYAFHVDSGY</sequence>
<proteinExistence type="inferred from homology"/>
<feature type="region of interest" description="Disordered" evidence="10">
    <location>
        <begin position="71"/>
        <end position="93"/>
    </location>
</feature>
<organism evidence="12 13">
    <name type="scientific">Aegilops tauschii subsp. strangulata</name>
    <name type="common">Goatgrass</name>
    <dbReference type="NCBI Taxonomy" id="200361"/>
    <lineage>
        <taxon>Eukaryota</taxon>
        <taxon>Viridiplantae</taxon>
        <taxon>Streptophyta</taxon>
        <taxon>Embryophyta</taxon>
        <taxon>Tracheophyta</taxon>
        <taxon>Spermatophyta</taxon>
        <taxon>Magnoliopsida</taxon>
        <taxon>Liliopsida</taxon>
        <taxon>Poales</taxon>
        <taxon>Poaceae</taxon>
        <taxon>BOP clade</taxon>
        <taxon>Pooideae</taxon>
        <taxon>Triticodae</taxon>
        <taxon>Triticeae</taxon>
        <taxon>Triticinae</taxon>
        <taxon>Aegilops</taxon>
    </lineage>
</organism>
<dbReference type="GO" id="GO:0005634">
    <property type="term" value="C:nucleus"/>
    <property type="evidence" value="ECO:0007669"/>
    <property type="project" value="UniProtKB-SubCell"/>
</dbReference>
<dbReference type="STRING" id="200361.A0A453JCG9"/>
<keyword evidence="8" id="KW-0539">Nucleus</keyword>
<dbReference type="PANTHER" id="PTHR10015:SF372">
    <property type="entry name" value="HSF-TYPE DNA-BINDING DOMAIN-CONTAINING PROTEIN"/>
    <property type="match status" value="1"/>
</dbReference>
<dbReference type="AlphaFoldDB" id="A0A453JCG9"/>
<dbReference type="GO" id="GO:0006357">
    <property type="term" value="P:regulation of transcription by RNA polymerase II"/>
    <property type="evidence" value="ECO:0007669"/>
    <property type="project" value="TreeGrafter"/>
</dbReference>
<dbReference type="GO" id="GO:0034605">
    <property type="term" value="P:cellular response to heat"/>
    <property type="evidence" value="ECO:0007669"/>
    <property type="project" value="TreeGrafter"/>
</dbReference>
<accession>A0A453JCG9</accession>
<protein>
    <recommendedName>
        <fullName evidence="11">HSF-type DNA-binding domain-containing protein</fullName>
    </recommendedName>
</protein>
<dbReference type="InterPro" id="IPR036388">
    <property type="entry name" value="WH-like_DNA-bd_sf"/>
</dbReference>
<dbReference type="SMART" id="SM00415">
    <property type="entry name" value="HSF"/>
    <property type="match status" value="1"/>
</dbReference>
<keyword evidence="13" id="KW-1185">Reference proteome</keyword>
<evidence type="ECO:0000256" key="4">
    <source>
        <dbReference type="ARBA" id="ARBA00023015"/>
    </source>
</evidence>
<evidence type="ECO:0000256" key="1">
    <source>
        <dbReference type="ARBA" id="ARBA00004123"/>
    </source>
</evidence>
<evidence type="ECO:0000256" key="3">
    <source>
        <dbReference type="ARBA" id="ARBA00022553"/>
    </source>
</evidence>
<evidence type="ECO:0000256" key="9">
    <source>
        <dbReference type="RuleBase" id="RU004020"/>
    </source>
</evidence>
<reference evidence="13" key="1">
    <citation type="journal article" date="2014" name="Science">
        <title>Ancient hybridizations among the ancestral genomes of bread wheat.</title>
        <authorList>
            <consortium name="International Wheat Genome Sequencing Consortium,"/>
            <person name="Marcussen T."/>
            <person name="Sandve S.R."/>
            <person name="Heier L."/>
            <person name="Spannagl M."/>
            <person name="Pfeifer M."/>
            <person name="Jakobsen K.S."/>
            <person name="Wulff B.B."/>
            <person name="Steuernagel B."/>
            <person name="Mayer K.F."/>
            <person name="Olsen O.A."/>
        </authorList>
    </citation>
    <scope>NUCLEOTIDE SEQUENCE [LARGE SCALE GENOMIC DNA]</scope>
    <source>
        <strain evidence="13">cv. AL8/78</strain>
    </source>
</reference>
<evidence type="ECO:0000313" key="12">
    <source>
        <dbReference type="EnsemblPlants" id="AET4Gv20867400.1"/>
    </source>
</evidence>
<dbReference type="PROSITE" id="PS00434">
    <property type="entry name" value="HSF_DOMAIN"/>
    <property type="match status" value="1"/>
</dbReference>
<dbReference type="FunFam" id="1.10.10.10:FF:000037">
    <property type="entry name" value="Heat stress transcription factor B-4"/>
    <property type="match status" value="1"/>
</dbReference>
<dbReference type="Gramene" id="AET4Gv20867400.1">
    <property type="protein sequence ID" value="AET4Gv20867400.1"/>
    <property type="gene ID" value="AET4Gv20867400"/>
</dbReference>
<feature type="region of interest" description="Disordered" evidence="10">
    <location>
        <begin position="218"/>
        <end position="242"/>
    </location>
</feature>
<evidence type="ECO:0000256" key="7">
    <source>
        <dbReference type="ARBA" id="ARBA00023163"/>
    </source>
</evidence>
<feature type="compositionally biased region" description="Polar residues" evidence="10">
    <location>
        <begin position="71"/>
        <end position="81"/>
    </location>
</feature>
<comment type="similarity">
    <text evidence="9">Belongs to the HSF family.</text>
</comment>
<dbReference type="GO" id="GO:0003700">
    <property type="term" value="F:DNA-binding transcription factor activity"/>
    <property type="evidence" value="ECO:0007669"/>
    <property type="project" value="InterPro"/>
</dbReference>
<keyword evidence="5" id="KW-0346">Stress response</keyword>
<dbReference type="PRINTS" id="PR00056">
    <property type="entry name" value="HSFDOMAIN"/>
</dbReference>
<feature type="domain" description="HSF-type DNA-binding" evidence="11">
    <location>
        <begin position="170"/>
        <end position="194"/>
    </location>
</feature>
<dbReference type="GO" id="GO:0000978">
    <property type="term" value="F:RNA polymerase II cis-regulatory region sequence-specific DNA binding"/>
    <property type="evidence" value="ECO:0007669"/>
    <property type="project" value="TreeGrafter"/>
</dbReference>
<evidence type="ECO:0000259" key="11">
    <source>
        <dbReference type="PROSITE" id="PS00434"/>
    </source>
</evidence>
<reference evidence="12" key="5">
    <citation type="journal article" date="2021" name="G3 (Bethesda)">
        <title>Aegilops tauschii genome assembly Aet v5.0 features greater sequence contiguity and improved annotation.</title>
        <authorList>
            <person name="Wang L."/>
            <person name="Zhu T."/>
            <person name="Rodriguez J.C."/>
            <person name="Deal K.R."/>
            <person name="Dubcovsky J."/>
            <person name="McGuire P.E."/>
            <person name="Lux T."/>
            <person name="Spannagl M."/>
            <person name="Mayer K.F.X."/>
            <person name="Baldrich P."/>
            <person name="Meyers B.C."/>
            <person name="Huo N."/>
            <person name="Gu Y.Q."/>
            <person name="Zhou H."/>
            <person name="Devos K.M."/>
            <person name="Bennetzen J.L."/>
            <person name="Unver T."/>
            <person name="Budak H."/>
            <person name="Gulick P.J."/>
            <person name="Galiba G."/>
            <person name="Kalapos B."/>
            <person name="Nelson D.R."/>
            <person name="Li P."/>
            <person name="You F.M."/>
            <person name="Luo M.C."/>
            <person name="Dvorak J."/>
        </authorList>
    </citation>
    <scope>NUCLEOTIDE SEQUENCE [LARGE SCALE GENOMIC DNA]</scope>
    <source>
        <strain evidence="12">cv. AL8/78</strain>
    </source>
</reference>
<keyword evidence="3" id="KW-0597">Phosphoprotein</keyword>
<evidence type="ECO:0000256" key="5">
    <source>
        <dbReference type="ARBA" id="ARBA00023016"/>
    </source>
</evidence>
<evidence type="ECO:0000256" key="10">
    <source>
        <dbReference type="SAM" id="MobiDB-lite"/>
    </source>
</evidence>
<dbReference type="SUPFAM" id="SSF46785">
    <property type="entry name" value="Winged helix' DNA-binding domain"/>
    <property type="match status" value="1"/>
</dbReference>
<dbReference type="Pfam" id="PF00447">
    <property type="entry name" value="HSF_DNA-bind"/>
    <property type="match status" value="1"/>
</dbReference>
<dbReference type="InterPro" id="IPR000232">
    <property type="entry name" value="HSF_DNA-bd"/>
</dbReference>
<evidence type="ECO:0000256" key="6">
    <source>
        <dbReference type="ARBA" id="ARBA00023125"/>
    </source>
</evidence>
<name>A0A453JCG9_AEGTS</name>
<keyword evidence="6" id="KW-0238">DNA-binding</keyword>
<dbReference type="PANTHER" id="PTHR10015">
    <property type="entry name" value="HEAT SHOCK TRANSCRIPTION FACTOR"/>
    <property type="match status" value="1"/>
</dbReference>